<dbReference type="KEGG" id="hhb:Hhub_6086"/>
<accession>A0A0U5H9P5</accession>
<gene>
    <name evidence="1" type="ORF">HHUB_6086</name>
</gene>
<organism evidence="1 2">
    <name type="scientific">Halobacterium hubeiense</name>
    <dbReference type="NCBI Taxonomy" id="1407499"/>
    <lineage>
        <taxon>Archaea</taxon>
        <taxon>Methanobacteriati</taxon>
        <taxon>Methanobacteriota</taxon>
        <taxon>Stenosarchaea group</taxon>
        <taxon>Halobacteria</taxon>
        <taxon>Halobacteriales</taxon>
        <taxon>Halobacteriaceae</taxon>
        <taxon>Halobacterium</taxon>
    </lineage>
</organism>
<evidence type="ECO:0000313" key="2">
    <source>
        <dbReference type="Proteomes" id="UP000066737"/>
    </source>
</evidence>
<geneLocation type="plasmid" evidence="2">
    <name>pSTJ003</name>
</geneLocation>
<evidence type="ECO:0000313" key="1">
    <source>
        <dbReference type="EMBL" id="CQH65246.1"/>
    </source>
</evidence>
<dbReference type="GeneID" id="26660870"/>
<dbReference type="OrthoDB" id="338293at2157"/>
<sequence>MGLKDKIQDRMVTDHETILESNFERVEKLFRLHEDGTINLEGQYRDLGAKLQILVYLIGQRFAYEGELAESDALETSFFYDRIDKSDRTIRSYLQELRDGGYVKKEGQSKHRLIAENLPNALDEIEEAVGGSDV</sequence>
<name>A0A0U5H9P5_9EURY</name>
<dbReference type="AlphaFoldDB" id="A0A0U5H9P5"/>
<protein>
    <submittedName>
        <fullName evidence="1">Uncharacterized protein</fullName>
    </submittedName>
</protein>
<reference evidence="2" key="1">
    <citation type="journal article" date="2016" name="Environ. Microbiol.">
        <title>The complete genome of a viable archaeum isolated from 123-million-year-old rock salt.</title>
        <authorList>
            <person name="Jaakkola S.T."/>
            <person name="Pfeiffer F."/>
            <person name="Ravantti J.J."/>
            <person name="Guo Q."/>
            <person name="Liu Y."/>
            <person name="Chen X."/>
            <person name="Ma H."/>
            <person name="Yang C."/>
            <person name="Oksanen H.M."/>
            <person name="Bamford D.H."/>
        </authorList>
    </citation>
    <scope>NUCLEOTIDE SEQUENCE</scope>
    <source>
        <strain evidence="2">JI20-1</strain>
        <plasmid evidence="2">Plasmid pSTJ003</plasmid>
    </source>
</reference>
<dbReference type="Proteomes" id="UP000066737">
    <property type="component" value="Plasmid pSTJ003"/>
</dbReference>
<keyword evidence="2" id="KW-1185">Reference proteome</keyword>
<dbReference type="RefSeq" id="WP_059059174.1">
    <property type="nucleotide sequence ID" value="NZ_LN831305.1"/>
</dbReference>
<proteinExistence type="predicted"/>
<dbReference type="EMBL" id="LN831305">
    <property type="protein sequence ID" value="CQH65246.1"/>
    <property type="molecule type" value="Genomic_DNA"/>
</dbReference>